<gene>
    <name evidence="1" type="ORF">FVB9532_00120</name>
</gene>
<protein>
    <submittedName>
        <fullName evidence="1">Uncharacterized protein</fullName>
    </submittedName>
</protein>
<accession>A0AC61Y467</accession>
<keyword evidence="2" id="KW-1185">Reference proteome</keyword>
<dbReference type="EMBL" id="CABVMM010000001">
    <property type="protein sequence ID" value="VVU98872.1"/>
    <property type="molecule type" value="Genomic_DNA"/>
</dbReference>
<name>A0AC61Y467_9FLAO</name>
<dbReference type="Proteomes" id="UP000356253">
    <property type="component" value="Unassembled WGS sequence"/>
</dbReference>
<organism evidence="1 2">
    <name type="scientific">Mesonia oceanica</name>
    <dbReference type="NCBI Taxonomy" id="2687242"/>
    <lineage>
        <taxon>Bacteria</taxon>
        <taxon>Pseudomonadati</taxon>
        <taxon>Bacteroidota</taxon>
        <taxon>Flavobacteriia</taxon>
        <taxon>Flavobacteriales</taxon>
        <taxon>Flavobacteriaceae</taxon>
        <taxon>Mesonia</taxon>
    </lineage>
</organism>
<comment type="caution">
    <text evidence="1">The sequence shown here is derived from an EMBL/GenBank/DDBJ whole genome shotgun (WGS) entry which is preliminary data.</text>
</comment>
<reference evidence="1" key="1">
    <citation type="submission" date="2019-09" db="EMBL/GenBank/DDBJ databases">
        <authorList>
            <person name="Rodrigo-Torres L."/>
            <person name="Arahal R. D."/>
            <person name="Lucena T."/>
        </authorList>
    </citation>
    <scope>NUCLEOTIDE SEQUENCE</scope>
    <source>
        <strain evidence="1">ISS653</strain>
    </source>
</reference>
<evidence type="ECO:0000313" key="2">
    <source>
        <dbReference type="Proteomes" id="UP000356253"/>
    </source>
</evidence>
<proteinExistence type="predicted"/>
<evidence type="ECO:0000313" key="1">
    <source>
        <dbReference type="EMBL" id="VVU98872.1"/>
    </source>
</evidence>
<sequence>MKIYNKNIFYLLTLISILGLTSCSDDDDSSNGLDNQAPVITINEPTLDEVFAVGGEVHLDVDLEDDVELASYKIEVHNNFDGHTHGRPSGIVETIPWSFNHTEELEPGQTNHHLHEHLEVPENAAEGAYHLGIIALDQAGNQTEAYVEIIIGEDHSGEEHGITITNINVEDANKGGEVHAEAAITAEHGIESVSVNIHGHDLTPEGNEEDWTFDETFSNYSGNSAEFHEHIDVPANATPGEYHMTIIVIDTEGHTHAEGVHFHVTNADNNADAIVISALDIPANVNAGSEMHAETTINAEHGVQHVHVHIHAEGFEGWSFEEEYEYNGETTVNFHKHIDVPSSAAAGEYHFELEVEDTEGNVNSDSGHFDIN</sequence>